<dbReference type="Proteomes" id="UP000093561">
    <property type="component" value="Unassembled WGS sequence"/>
</dbReference>
<accession>A0A183XEJ8</accession>
<evidence type="ECO:0000313" key="1">
    <source>
        <dbReference type="EMBL" id="VDM07023.1"/>
    </source>
</evidence>
<evidence type="ECO:0000313" key="2">
    <source>
        <dbReference type="Proteomes" id="UP000093561"/>
    </source>
</evidence>
<evidence type="ECO:0000313" key="4">
    <source>
        <dbReference type="WBParaSite" id="maker-PairedContig_122-snap-gene-4.10-mRNA-1"/>
    </source>
</evidence>
<reference evidence="2" key="2">
    <citation type="journal article" date="2016" name="Mol. Ecol.">
        <title>Population genomics of the filarial nematode parasite Wuchereria bancrofti from mosquitoes.</title>
        <authorList>
            <person name="Small S.T."/>
            <person name="Reimer L.J."/>
            <person name="Tisch D.J."/>
            <person name="King C.L."/>
            <person name="Christensen B.M."/>
            <person name="Siba P.M."/>
            <person name="Kazura J.W."/>
            <person name="Serre D."/>
            <person name="Zimmerman P.A."/>
        </authorList>
    </citation>
    <scope>NUCLEOTIDE SEQUENCE</scope>
    <source>
        <strain evidence="2">pt0022</strain>
    </source>
</reference>
<dbReference type="WBParaSite" id="maker-PairedContig_122-snap-gene-4.10-mRNA-1">
    <property type="protein sequence ID" value="maker-PairedContig_122-snap-gene-4.10-mRNA-1"/>
    <property type="gene ID" value="maker-PairedContig_122-snap-gene-4.10"/>
</dbReference>
<gene>
    <name evidence="1" type="ORF">WBA_LOCUS409</name>
</gene>
<sequence length="214" mass="23923">MFTLSLIATLSATVIVDSLILYYPVYPNYVIPKHLQNFERNAPPRVFARDPNIPSSGIVFLRKNLQQSLLNFPAVRSNLQESKPSIAANSKLSKNMPSRFYAAFDSKSRQFVTSSESKSSRWDENDDNEAASILVPYYEGTAQLISPEDAEVALFNSLTQKLRTRSSTSSGSDQRVESVISRIPDTHRFSSGLKISVIDSDAVIKPRKLYSLLL</sequence>
<organism evidence="4">
    <name type="scientific">Wuchereria bancrofti</name>
    <dbReference type="NCBI Taxonomy" id="6293"/>
    <lineage>
        <taxon>Eukaryota</taxon>
        <taxon>Metazoa</taxon>
        <taxon>Ecdysozoa</taxon>
        <taxon>Nematoda</taxon>
        <taxon>Chromadorea</taxon>
        <taxon>Rhabditida</taxon>
        <taxon>Spirurina</taxon>
        <taxon>Spiruromorpha</taxon>
        <taxon>Filarioidea</taxon>
        <taxon>Onchocercidae</taxon>
        <taxon>Wuchereria</taxon>
    </lineage>
</organism>
<evidence type="ECO:0000313" key="3">
    <source>
        <dbReference type="Proteomes" id="UP000270924"/>
    </source>
</evidence>
<dbReference type="EMBL" id="UYWW01000052">
    <property type="protein sequence ID" value="VDM07023.1"/>
    <property type="molecule type" value="Genomic_DNA"/>
</dbReference>
<dbReference type="AlphaFoldDB" id="A0A183XEJ8"/>
<protein>
    <submittedName>
        <fullName evidence="1 4">Uncharacterized protein</fullName>
    </submittedName>
</protein>
<dbReference type="Proteomes" id="UP000270924">
    <property type="component" value="Unassembled WGS sequence"/>
</dbReference>
<name>A0A183XEJ8_WUCBA</name>
<reference evidence="4" key="3">
    <citation type="submission" date="2016-11" db="UniProtKB">
        <authorList>
            <consortium name="WormBaseParasite"/>
        </authorList>
    </citation>
    <scope>IDENTIFICATION</scope>
    <source>
        <strain evidence="4 5">pt0022</strain>
    </source>
</reference>
<proteinExistence type="predicted"/>
<evidence type="ECO:0000313" key="5">
    <source>
        <dbReference type="WBParaSite" id="mrna-Wban_03837"/>
    </source>
</evidence>
<dbReference type="OMA" id="SRWDEND"/>
<dbReference type="OrthoDB" id="5832735at2759"/>
<keyword evidence="3" id="KW-1185">Reference proteome</keyword>
<reference evidence="2" key="1">
    <citation type="submission" date="2015-03" db="EMBL/GenBank/DDBJ databases">
        <title>Wuchereria bancrofti Genome Sequencing Papua New Guinea Strain.</title>
        <authorList>
            <person name="Small S.T."/>
            <person name="Serre D."/>
            <person name="Zimmerman P.A."/>
        </authorList>
    </citation>
    <scope>NUCLEOTIDE SEQUENCE [LARGE SCALE GENOMIC DNA]</scope>
    <source>
        <strain evidence="2">pt0022</strain>
    </source>
</reference>
<dbReference type="WBParaSite" id="mrna-Wban_03837">
    <property type="protein sequence ID" value="mrna-Wban_03837"/>
    <property type="gene ID" value="Wban_03837"/>
</dbReference>
<reference evidence="1 3" key="4">
    <citation type="submission" date="2018-11" db="EMBL/GenBank/DDBJ databases">
        <authorList>
            <consortium name="Pathogen Informatics"/>
        </authorList>
    </citation>
    <scope>NUCLEOTIDE SEQUENCE [LARGE SCALE GENOMIC DNA]</scope>
</reference>